<name>A0A174Z8A9_9FIRM</name>
<feature type="transmembrane region" description="Helical" evidence="1">
    <location>
        <begin position="46"/>
        <end position="65"/>
    </location>
</feature>
<dbReference type="Proteomes" id="UP000095621">
    <property type="component" value="Unassembled WGS sequence"/>
</dbReference>
<dbReference type="AlphaFoldDB" id="A0A174Z8A9"/>
<sequence>MELFTQFWEKLLKVLPVSPFLKFFDSFQDLPALGYLNWFFPVKDCLVVMAAYLVAVGVYYVYSVIMRWIRAIE</sequence>
<dbReference type="RefSeq" id="WP_055216562.1">
    <property type="nucleotide sequence ID" value="NZ_CZBU01000007.1"/>
</dbReference>
<evidence type="ECO:0000256" key="1">
    <source>
        <dbReference type="SAM" id="Phobius"/>
    </source>
</evidence>
<accession>A0A174Z8A9</accession>
<keyword evidence="1" id="KW-0812">Transmembrane</keyword>
<keyword evidence="1" id="KW-1133">Transmembrane helix</keyword>
<proteinExistence type="predicted"/>
<reference evidence="2 3" key="1">
    <citation type="submission" date="2015-09" db="EMBL/GenBank/DDBJ databases">
        <authorList>
            <consortium name="Pathogen Informatics"/>
        </authorList>
    </citation>
    <scope>NUCLEOTIDE SEQUENCE [LARGE SCALE GENOMIC DNA]</scope>
    <source>
        <strain evidence="2 3">2789STDY5834875</strain>
    </source>
</reference>
<dbReference type="EMBL" id="CZBU01000007">
    <property type="protein sequence ID" value="CUQ79140.1"/>
    <property type="molecule type" value="Genomic_DNA"/>
</dbReference>
<keyword evidence="1" id="KW-0472">Membrane</keyword>
<organism evidence="2 3">
    <name type="scientific">Lachnospira eligens</name>
    <dbReference type="NCBI Taxonomy" id="39485"/>
    <lineage>
        <taxon>Bacteria</taxon>
        <taxon>Bacillati</taxon>
        <taxon>Bacillota</taxon>
        <taxon>Clostridia</taxon>
        <taxon>Lachnospirales</taxon>
        <taxon>Lachnospiraceae</taxon>
        <taxon>Lachnospira</taxon>
    </lineage>
</organism>
<gene>
    <name evidence="2" type="ORF">ERS852490_02801</name>
</gene>
<protein>
    <submittedName>
        <fullName evidence="2">Uncharacterized protein</fullName>
    </submittedName>
</protein>
<evidence type="ECO:0000313" key="3">
    <source>
        <dbReference type="Proteomes" id="UP000095621"/>
    </source>
</evidence>
<dbReference type="OrthoDB" id="2074478at2"/>
<evidence type="ECO:0000313" key="2">
    <source>
        <dbReference type="EMBL" id="CUQ79140.1"/>
    </source>
</evidence>